<organism evidence="1 2">
    <name type="scientific">Sinomicrobium oceani</name>
    <dbReference type="NCBI Taxonomy" id="1150368"/>
    <lineage>
        <taxon>Bacteria</taxon>
        <taxon>Pseudomonadati</taxon>
        <taxon>Bacteroidota</taxon>
        <taxon>Flavobacteriia</taxon>
        <taxon>Flavobacteriales</taxon>
        <taxon>Flavobacteriaceae</taxon>
        <taxon>Sinomicrobium</taxon>
    </lineage>
</organism>
<sequence>MLCCFSMFLAVTCMYSQNDLEHEAPTLQVGLDGLSFSKGTLDAQLIMEIIAEKQQELKIKAIQNVFLTKVENAGGTVYSFTNNVVKELITEKDDAIRTKKILENTVNLVFVTTYLHYYLQQLGGQQKEHFMKLAADFGYHPEGFKDSISLASLVKPKELFKNKAYKDKEGVSFIAFLLDMASETVRHDKKLKQLGLMQISYSSTYEYMNRYKNKINYIPTDSTDIEKYKINADHVYREMSDALTKVTNYIGVYNYIVEHFSFRNDKLAVFGQEALDEKAKLKARESFESLLTTSRTTVKTLIEEAISSEAISPVEKKAEITNLTNIYTYLDKVIKQQSNIKDSSVGADILYTFYQEFIPLLKKQSYNSVRYLDLITTLDTFCAQLAVVMLGNKNIRIEDGLVNNFFLLASKLYQFDKATTISEYLKLIEDIGYIFPDENIKNSLSTVVSFIKDYTVINTNNRGNEVLDFNVESFIMKLQNLKPYKHSRWQFHFTVGLNNAYFDKAVILKDGSTLTNLSYVSEKIGVKFKLKDWAFYYPRNPGETYLIDGIAYVKTGPPKEPLISNWHLLAYGSGLLYNLVNSKTNNEFDMPLAGIGTGVTFSNALDFNISVGIPIFSDKSIQDSFDYPFINVGFDIQFIEYYKRLQEKRQIKKDQKKLIEAKQVVYN</sequence>
<dbReference type="Proteomes" id="UP000182248">
    <property type="component" value="Unassembled WGS sequence"/>
</dbReference>
<name>A0A1K1QNT0_9FLAO</name>
<dbReference type="AlphaFoldDB" id="A0A1K1QNT0"/>
<evidence type="ECO:0000313" key="2">
    <source>
        <dbReference type="Proteomes" id="UP000182248"/>
    </source>
</evidence>
<proteinExistence type="predicted"/>
<keyword evidence="2" id="KW-1185">Reference proteome</keyword>
<protein>
    <submittedName>
        <fullName evidence="1">Uncharacterized protein</fullName>
    </submittedName>
</protein>
<evidence type="ECO:0000313" key="1">
    <source>
        <dbReference type="EMBL" id="SFW61291.1"/>
    </source>
</evidence>
<accession>A0A1K1QNT0</accession>
<reference evidence="1 2" key="1">
    <citation type="submission" date="2016-11" db="EMBL/GenBank/DDBJ databases">
        <authorList>
            <person name="Jaros S."/>
            <person name="Januszkiewicz K."/>
            <person name="Wedrychowicz H."/>
        </authorList>
    </citation>
    <scope>NUCLEOTIDE SEQUENCE [LARGE SCALE GENOMIC DNA]</scope>
    <source>
        <strain evidence="1 2">CGMCC 1.12145</strain>
    </source>
</reference>
<dbReference type="EMBL" id="FPJE01000014">
    <property type="protein sequence ID" value="SFW61291.1"/>
    <property type="molecule type" value="Genomic_DNA"/>
</dbReference>
<gene>
    <name evidence="1" type="ORF">SAMN02927921_02706</name>
</gene>